<dbReference type="EMBL" id="BAAATZ010000002">
    <property type="protein sequence ID" value="GAA2719666.1"/>
    <property type="molecule type" value="Genomic_DNA"/>
</dbReference>
<comment type="subcellular location">
    <subcellularLocation>
        <location evidence="1">Membrane</location>
        <topology evidence="1">Multi-pass membrane protein</topology>
    </subcellularLocation>
</comment>
<dbReference type="EC" id="2.7.11.1" evidence="2"/>
<evidence type="ECO:0000256" key="9">
    <source>
        <dbReference type="ARBA" id="ARBA00022989"/>
    </source>
</evidence>
<comment type="caution">
    <text evidence="15">The sequence shown here is derived from an EMBL/GenBank/DDBJ whole genome shotgun (WGS) entry which is preliminary data.</text>
</comment>
<evidence type="ECO:0000256" key="1">
    <source>
        <dbReference type="ARBA" id="ARBA00004141"/>
    </source>
</evidence>
<gene>
    <name evidence="15" type="ORF">GCM10010439_05830</name>
</gene>
<dbReference type="PROSITE" id="PS50011">
    <property type="entry name" value="PROTEIN_KINASE_DOM"/>
    <property type="match status" value="1"/>
</dbReference>
<dbReference type="InterPro" id="IPR008271">
    <property type="entry name" value="Ser/Thr_kinase_AS"/>
</dbReference>
<dbReference type="SUPFAM" id="SSF56112">
    <property type="entry name" value="Protein kinase-like (PK-like)"/>
    <property type="match status" value="1"/>
</dbReference>
<keyword evidence="7" id="KW-0418">Kinase</keyword>
<evidence type="ECO:0000256" key="3">
    <source>
        <dbReference type="ARBA" id="ARBA00022527"/>
    </source>
</evidence>
<accession>A0ABN3TV85</accession>
<evidence type="ECO:0000313" key="16">
    <source>
        <dbReference type="Proteomes" id="UP001501842"/>
    </source>
</evidence>
<dbReference type="PANTHER" id="PTHR43289:SF6">
    <property type="entry name" value="SERINE_THREONINE-PROTEIN KINASE NEKL-3"/>
    <property type="match status" value="1"/>
</dbReference>
<dbReference type="PROSITE" id="PS00107">
    <property type="entry name" value="PROTEIN_KINASE_ATP"/>
    <property type="match status" value="1"/>
</dbReference>
<dbReference type="InterPro" id="IPR010432">
    <property type="entry name" value="RDD"/>
</dbReference>
<evidence type="ECO:0000256" key="11">
    <source>
        <dbReference type="PROSITE-ProRule" id="PRU10141"/>
    </source>
</evidence>
<feature type="compositionally biased region" description="Pro residues" evidence="12">
    <location>
        <begin position="305"/>
        <end position="316"/>
    </location>
</feature>
<keyword evidence="9 13" id="KW-1133">Transmembrane helix</keyword>
<evidence type="ECO:0000256" key="13">
    <source>
        <dbReference type="SAM" id="Phobius"/>
    </source>
</evidence>
<keyword evidence="10 13" id="KW-0472">Membrane</keyword>
<dbReference type="PROSITE" id="PS00108">
    <property type="entry name" value="PROTEIN_KINASE_ST"/>
    <property type="match status" value="1"/>
</dbReference>
<proteinExistence type="predicted"/>
<dbReference type="SMART" id="SM00220">
    <property type="entry name" value="S_TKc"/>
    <property type="match status" value="1"/>
</dbReference>
<feature type="region of interest" description="Disordered" evidence="12">
    <location>
        <begin position="272"/>
        <end position="391"/>
    </location>
</feature>
<dbReference type="CDD" id="cd14014">
    <property type="entry name" value="STKc_PknB_like"/>
    <property type="match status" value="1"/>
</dbReference>
<sequence length="528" mass="57410">MHEGLVLADRFELLRKIGQGGMGAVWEGRDTALGRRVAIKTLAVSPTEDAVRRFRGEAQIGAGLSHPGIMVVHDIGQYEQTLYLVMEHLEGRDLKILLEEGPLPLERALEIAAELLGALGAAHAQGVVHRDVKPGNVMILNKGGLKILDFGIARFTDATMTGSVVGTPAYMAPEQFTGRTEVDGRCDLYSFGILLYEMVAGRPPFECTTLPEFVYAHLQKVPDPPRAFRPDLPESLNRLIVDLLAKDPADRPRTAEAALSRLEFVRDELRQAPSQTFGASSPSSPQRTPPPFGSPAAGHFTQGPATPPPQRTPPPFAGHVPGHAAYGPATPPPSELPFSQQSRPSAQNSPYGANHGHGWAPTQPSYQRQAPPPPFVPGYSPPQQAYGQARGAGRPAPYWRRVGAFMIDWCLGFFLVIMFLVVVTWEDPADAELTDAQAGAMFLVWAIVYFGYGMMEGLLGFSPGKGMCVLRVVDARTGERVGLVRGVARVFAQIINWWSLLVGYLNPLWDPQKQTFADKVCGTRVVQG</sequence>
<dbReference type="Gene3D" id="1.10.510.10">
    <property type="entry name" value="Transferase(Phosphotransferase) domain 1"/>
    <property type="match status" value="1"/>
</dbReference>
<evidence type="ECO:0000256" key="10">
    <source>
        <dbReference type="ARBA" id="ARBA00023136"/>
    </source>
</evidence>
<dbReference type="InterPro" id="IPR011009">
    <property type="entry name" value="Kinase-like_dom_sf"/>
</dbReference>
<dbReference type="Proteomes" id="UP001501842">
    <property type="component" value="Unassembled WGS sequence"/>
</dbReference>
<keyword evidence="5 13" id="KW-0812">Transmembrane</keyword>
<name>A0ABN3TV85_9ACTN</name>
<reference evidence="15 16" key="1">
    <citation type="journal article" date="2019" name="Int. J. Syst. Evol. Microbiol.">
        <title>The Global Catalogue of Microorganisms (GCM) 10K type strain sequencing project: providing services to taxonomists for standard genome sequencing and annotation.</title>
        <authorList>
            <consortium name="The Broad Institute Genomics Platform"/>
            <consortium name="The Broad Institute Genome Sequencing Center for Infectious Disease"/>
            <person name="Wu L."/>
            <person name="Ma J."/>
        </authorList>
    </citation>
    <scope>NUCLEOTIDE SEQUENCE [LARGE SCALE GENOMIC DNA]</scope>
    <source>
        <strain evidence="15 16">JCM 8201</strain>
    </source>
</reference>
<protein>
    <recommendedName>
        <fullName evidence="2">non-specific serine/threonine protein kinase</fullName>
        <ecNumber evidence="2">2.7.11.1</ecNumber>
    </recommendedName>
</protein>
<feature type="compositionally biased region" description="Pro residues" evidence="12">
    <location>
        <begin position="370"/>
        <end position="380"/>
    </location>
</feature>
<feature type="compositionally biased region" description="Polar residues" evidence="12">
    <location>
        <begin position="337"/>
        <end position="351"/>
    </location>
</feature>
<feature type="transmembrane region" description="Helical" evidence="13">
    <location>
        <begin position="442"/>
        <end position="461"/>
    </location>
</feature>
<keyword evidence="6 11" id="KW-0547">Nucleotide-binding</keyword>
<keyword evidence="8 11" id="KW-0067">ATP-binding</keyword>
<keyword evidence="16" id="KW-1185">Reference proteome</keyword>
<evidence type="ECO:0000256" key="2">
    <source>
        <dbReference type="ARBA" id="ARBA00012513"/>
    </source>
</evidence>
<dbReference type="InterPro" id="IPR000719">
    <property type="entry name" value="Prot_kinase_dom"/>
</dbReference>
<evidence type="ECO:0000256" key="4">
    <source>
        <dbReference type="ARBA" id="ARBA00022679"/>
    </source>
</evidence>
<dbReference type="Pfam" id="PF06271">
    <property type="entry name" value="RDD"/>
    <property type="match status" value="1"/>
</dbReference>
<feature type="transmembrane region" description="Helical" evidence="13">
    <location>
        <begin position="402"/>
        <end position="422"/>
    </location>
</feature>
<evidence type="ECO:0000313" key="15">
    <source>
        <dbReference type="EMBL" id="GAA2719666.1"/>
    </source>
</evidence>
<keyword evidence="4" id="KW-0808">Transferase</keyword>
<dbReference type="PANTHER" id="PTHR43289">
    <property type="entry name" value="MITOGEN-ACTIVATED PROTEIN KINASE KINASE KINASE 20-RELATED"/>
    <property type="match status" value="1"/>
</dbReference>
<evidence type="ECO:0000256" key="6">
    <source>
        <dbReference type="ARBA" id="ARBA00022741"/>
    </source>
</evidence>
<feature type="domain" description="Protein kinase" evidence="14">
    <location>
        <begin position="11"/>
        <end position="265"/>
    </location>
</feature>
<evidence type="ECO:0000256" key="7">
    <source>
        <dbReference type="ARBA" id="ARBA00022777"/>
    </source>
</evidence>
<dbReference type="Pfam" id="PF00069">
    <property type="entry name" value="Pkinase"/>
    <property type="match status" value="1"/>
</dbReference>
<dbReference type="InterPro" id="IPR017441">
    <property type="entry name" value="Protein_kinase_ATP_BS"/>
</dbReference>
<feature type="binding site" evidence="11">
    <location>
        <position position="40"/>
    </location>
    <ligand>
        <name>ATP</name>
        <dbReference type="ChEBI" id="CHEBI:30616"/>
    </ligand>
</feature>
<organism evidence="15 16">
    <name type="scientific">Actinocorallia aurantiaca</name>
    <dbReference type="NCBI Taxonomy" id="46204"/>
    <lineage>
        <taxon>Bacteria</taxon>
        <taxon>Bacillati</taxon>
        <taxon>Actinomycetota</taxon>
        <taxon>Actinomycetes</taxon>
        <taxon>Streptosporangiales</taxon>
        <taxon>Thermomonosporaceae</taxon>
        <taxon>Actinocorallia</taxon>
    </lineage>
</organism>
<evidence type="ECO:0000256" key="5">
    <source>
        <dbReference type="ARBA" id="ARBA00022692"/>
    </source>
</evidence>
<evidence type="ECO:0000256" key="8">
    <source>
        <dbReference type="ARBA" id="ARBA00022840"/>
    </source>
</evidence>
<dbReference type="Gene3D" id="3.30.200.20">
    <property type="entry name" value="Phosphorylase Kinase, domain 1"/>
    <property type="match status" value="1"/>
</dbReference>
<dbReference type="RefSeq" id="WP_344448513.1">
    <property type="nucleotide sequence ID" value="NZ_BAAATZ010000002.1"/>
</dbReference>
<evidence type="ECO:0000256" key="12">
    <source>
        <dbReference type="SAM" id="MobiDB-lite"/>
    </source>
</evidence>
<keyword evidence="3" id="KW-0723">Serine/threonine-protein kinase</keyword>
<evidence type="ECO:0000259" key="14">
    <source>
        <dbReference type="PROSITE" id="PS50011"/>
    </source>
</evidence>